<dbReference type="KEGG" id="ehn:H9Q80_09160"/>
<gene>
    <name evidence="1" type="ORF">H9Q80_09160</name>
</gene>
<sequence length="283" mass="33066">MNNVLDITNYGIALFSPTILQNFLKKEKIRSKKLLSKFEKDKDVYLKTLKEGIWMPIVKIDAGSYVIKLNGVDEPFDDTWIQKFSYEEFQIEIKDTLCIGDIHLLEPFQTNQEMRYQDMEGNILYKGHTYETASGKYQLRVEGYVRKEANGHASTYQNPEYGFLFTLNQVEVFKMAQDPRNDERYNFNIGYLTRSKQAKIKWENEIQAQKIGKEYYPLIELDDGSICHLYVEFDSSHKYCRVSVLYKYVYDELLKSGSTFTISEETRTKGKTVLCPVGTLTIL</sequence>
<proteinExistence type="predicted"/>
<reference evidence="1 2" key="1">
    <citation type="submission" date="2020-08" db="EMBL/GenBank/DDBJ databases">
        <authorList>
            <person name="Liu C."/>
            <person name="Sun Q."/>
        </authorList>
    </citation>
    <scope>NUCLEOTIDE SEQUENCE [LARGE SCALE GENOMIC DNA]</scope>
    <source>
        <strain evidence="1 2">NSJ-61</strain>
    </source>
</reference>
<dbReference type="RefSeq" id="WP_117518299.1">
    <property type="nucleotide sequence ID" value="NZ_CP060636.1"/>
</dbReference>
<dbReference type="AlphaFoldDB" id="A0A7G9GTE8"/>
<protein>
    <submittedName>
        <fullName evidence="1">Uncharacterized protein</fullName>
    </submittedName>
</protein>
<dbReference type="EMBL" id="CP060636">
    <property type="protein sequence ID" value="QNM14080.1"/>
    <property type="molecule type" value="Genomic_DNA"/>
</dbReference>
<accession>A0A7G9GTE8</accession>
<evidence type="ECO:0000313" key="2">
    <source>
        <dbReference type="Proteomes" id="UP000515856"/>
    </source>
</evidence>
<dbReference type="Proteomes" id="UP000515856">
    <property type="component" value="Chromosome"/>
</dbReference>
<evidence type="ECO:0000313" key="1">
    <source>
        <dbReference type="EMBL" id="QNM14080.1"/>
    </source>
</evidence>
<keyword evidence="2" id="KW-1185">Reference proteome</keyword>
<organism evidence="1 2">
    <name type="scientific">[Eubacterium] hominis</name>
    <dbReference type="NCBI Taxonomy" id="2764325"/>
    <lineage>
        <taxon>Bacteria</taxon>
        <taxon>Bacillati</taxon>
        <taxon>Bacillota</taxon>
        <taxon>Erysipelotrichia</taxon>
        <taxon>Erysipelotrichales</taxon>
        <taxon>Erysipelotrichaceae</taxon>
        <taxon>Amedibacillus</taxon>
    </lineage>
</organism>
<name>A0A7G9GTE8_9FIRM</name>